<evidence type="ECO:0000313" key="3">
    <source>
        <dbReference type="Proteomes" id="UP001183420"/>
    </source>
</evidence>
<dbReference type="PANTHER" id="PTHR33371:SF19">
    <property type="entry name" value="MCE-FAMILY PROTEIN MCE4A"/>
    <property type="match status" value="1"/>
</dbReference>
<dbReference type="InterPro" id="IPR003399">
    <property type="entry name" value="Mce/MlaD"/>
</dbReference>
<accession>A0ABU2M1T0</accession>
<dbReference type="EMBL" id="JAVREM010000215">
    <property type="protein sequence ID" value="MDT0323776.1"/>
    <property type="molecule type" value="Genomic_DNA"/>
</dbReference>
<feature type="non-terminal residue" evidence="2">
    <location>
        <position position="117"/>
    </location>
</feature>
<gene>
    <name evidence="2" type="ORF">RNC47_36315</name>
</gene>
<sequence>MSRDAKRLLTGLTTVLVIAAIVIGAIVMFRGGVAPTASVTVISPRAGLVMNPDAKVKLHGAQVGKVVSIDALPDGQAALKLAMNPDDLQLIPSNTGVEIASSTVFGAKFVQLVPPAE</sequence>
<keyword evidence="3" id="KW-1185">Reference proteome</keyword>
<dbReference type="Proteomes" id="UP001183420">
    <property type="component" value="Unassembled WGS sequence"/>
</dbReference>
<dbReference type="Pfam" id="PF02470">
    <property type="entry name" value="MlaD"/>
    <property type="match status" value="1"/>
</dbReference>
<dbReference type="InterPro" id="IPR052336">
    <property type="entry name" value="MlaD_Phospholipid_Transporter"/>
</dbReference>
<comment type="caution">
    <text evidence="2">The sequence shown here is derived from an EMBL/GenBank/DDBJ whole genome shotgun (WGS) entry which is preliminary data.</text>
</comment>
<dbReference type="RefSeq" id="WP_311605130.1">
    <property type="nucleotide sequence ID" value="NZ_JAVREM010000215.1"/>
</dbReference>
<protein>
    <submittedName>
        <fullName evidence="2">MlaD family protein</fullName>
    </submittedName>
</protein>
<proteinExistence type="predicted"/>
<organism evidence="2 3">
    <name type="scientific">Streptomyces millisiae</name>
    <dbReference type="NCBI Taxonomy" id="3075542"/>
    <lineage>
        <taxon>Bacteria</taxon>
        <taxon>Bacillati</taxon>
        <taxon>Actinomycetota</taxon>
        <taxon>Actinomycetes</taxon>
        <taxon>Kitasatosporales</taxon>
        <taxon>Streptomycetaceae</taxon>
        <taxon>Streptomyces</taxon>
    </lineage>
</organism>
<evidence type="ECO:0000313" key="2">
    <source>
        <dbReference type="EMBL" id="MDT0323776.1"/>
    </source>
</evidence>
<evidence type="ECO:0000259" key="1">
    <source>
        <dbReference type="Pfam" id="PF02470"/>
    </source>
</evidence>
<feature type="domain" description="Mce/MlaD" evidence="1">
    <location>
        <begin position="38"/>
        <end position="115"/>
    </location>
</feature>
<dbReference type="PANTHER" id="PTHR33371">
    <property type="entry name" value="INTERMEMBRANE PHOSPHOLIPID TRANSPORT SYSTEM BINDING PROTEIN MLAD-RELATED"/>
    <property type="match status" value="1"/>
</dbReference>
<reference evidence="3" key="1">
    <citation type="submission" date="2023-07" db="EMBL/GenBank/DDBJ databases">
        <title>30 novel species of actinomycetes from the DSMZ collection.</title>
        <authorList>
            <person name="Nouioui I."/>
        </authorList>
    </citation>
    <scope>NUCLEOTIDE SEQUENCE [LARGE SCALE GENOMIC DNA]</scope>
    <source>
        <strain evidence="3">DSM 44918</strain>
    </source>
</reference>
<name>A0ABU2M1T0_9ACTN</name>